<dbReference type="EMBL" id="CP036279">
    <property type="protein sequence ID" value="QDU63384.1"/>
    <property type="molecule type" value="Genomic_DNA"/>
</dbReference>
<name>A0A518B8T0_9BACT</name>
<sequence length="66" mass="7438">MRREKPPTPPKLDGQAEARLIAMRLGEPPKGYGKWTLQLLADQLVKLEVVESICPETVRKTLKKIA</sequence>
<accession>A0A518B8T0</accession>
<gene>
    <name evidence="1" type="ORF">Pan216_42620</name>
</gene>
<evidence type="ECO:0000313" key="2">
    <source>
        <dbReference type="Proteomes" id="UP000317093"/>
    </source>
</evidence>
<dbReference type="AlphaFoldDB" id="A0A518B8T0"/>
<dbReference type="OrthoDB" id="69748at2"/>
<dbReference type="KEGG" id="knv:Pan216_42620"/>
<evidence type="ECO:0000313" key="1">
    <source>
        <dbReference type="EMBL" id="QDU63384.1"/>
    </source>
</evidence>
<reference evidence="1 2" key="1">
    <citation type="submission" date="2019-02" db="EMBL/GenBank/DDBJ databases">
        <title>Deep-cultivation of Planctomycetes and their phenomic and genomic characterization uncovers novel biology.</title>
        <authorList>
            <person name="Wiegand S."/>
            <person name="Jogler M."/>
            <person name="Boedeker C."/>
            <person name="Pinto D."/>
            <person name="Vollmers J."/>
            <person name="Rivas-Marin E."/>
            <person name="Kohn T."/>
            <person name="Peeters S.H."/>
            <person name="Heuer A."/>
            <person name="Rast P."/>
            <person name="Oberbeckmann S."/>
            <person name="Bunk B."/>
            <person name="Jeske O."/>
            <person name="Meyerdierks A."/>
            <person name="Storesund J.E."/>
            <person name="Kallscheuer N."/>
            <person name="Luecker S."/>
            <person name="Lage O.M."/>
            <person name="Pohl T."/>
            <person name="Merkel B.J."/>
            <person name="Hornburger P."/>
            <person name="Mueller R.-W."/>
            <person name="Bruemmer F."/>
            <person name="Labrenz M."/>
            <person name="Spormann A.M."/>
            <person name="Op den Camp H."/>
            <person name="Overmann J."/>
            <person name="Amann R."/>
            <person name="Jetten M.S.M."/>
            <person name="Mascher T."/>
            <person name="Medema M.H."/>
            <person name="Devos D.P."/>
            <person name="Kaster A.-K."/>
            <person name="Ovreas L."/>
            <person name="Rohde M."/>
            <person name="Galperin M.Y."/>
            <person name="Jogler C."/>
        </authorList>
    </citation>
    <scope>NUCLEOTIDE SEQUENCE [LARGE SCALE GENOMIC DNA]</scope>
    <source>
        <strain evidence="1 2">Pan216</strain>
    </source>
</reference>
<protein>
    <recommendedName>
        <fullName evidence="3">Transposase</fullName>
    </recommendedName>
</protein>
<proteinExistence type="predicted"/>
<organism evidence="1 2">
    <name type="scientific">Kolteria novifilia</name>
    <dbReference type="NCBI Taxonomy" id="2527975"/>
    <lineage>
        <taxon>Bacteria</taxon>
        <taxon>Pseudomonadati</taxon>
        <taxon>Planctomycetota</taxon>
        <taxon>Planctomycetia</taxon>
        <taxon>Kolteriales</taxon>
        <taxon>Kolteriaceae</taxon>
        <taxon>Kolteria</taxon>
    </lineage>
</organism>
<dbReference type="Proteomes" id="UP000317093">
    <property type="component" value="Chromosome"/>
</dbReference>
<dbReference type="RefSeq" id="WP_145260815.1">
    <property type="nucleotide sequence ID" value="NZ_CP036279.1"/>
</dbReference>
<evidence type="ECO:0008006" key="3">
    <source>
        <dbReference type="Google" id="ProtNLM"/>
    </source>
</evidence>
<keyword evidence="2" id="KW-1185">Reference proteome</keyword>
<dbReference type="Pfam" id="PF13565">
    <property type="entry name" value="HTH_32"/>
    <property type="match status" value="1"/>
</dbReference>